<dbReference type="SMART" id="SM00324">
    <property type="entry name" value="RhoGAP"/>
    <property type="match status" value="1"/>
</dbReference>
<accession>A0AA88QHJ9</accession>
<proteinExistence type="predicted"/>
<comment type="function">
    <text evidence="20">Thrombin, which cleaves bonds after Arg and Lys, converts fibrinogen to fibrin and activates factors V, VII, VIII, XIII, and, in complex with thrombomodulin, protein C. Functions in blood homeostasis, inflammation and wound healing. Activates coagulation factor XI (F11); activation is promoted by the contact with negatively charged surfaces. Triggers the production of pro-inflammatory cytokines, such as MCP-1/CCL2 and IL8/CXCL8, in endothelial cells.</text>
</comment>
<dbReference type="PROSITE" id="PS00135">
    <property type="entry name" value="TRYPSIN_SER"/>
    <property type="match status" value="1"/>
</dbReference>
<feature type="domain" description="C2H2-type" evidence="26">
    <location>
        <begin position="410"/>
        <end position="437"/>
    </location>
</feature>
<dbReference type="GO" id="GO:0008270">
    <property type="term" value="F:zinc ion binding"/>
    <property type="evidence" value="ECO:0007669"/>
    <property type="project" value="UniProtKB-KW"/>
</dbReference>
<dbReference type="InterPro" id="IPR033116">
    <property type="entry name" value="TRYPSIN_SER"/>
</dbReference>
<dbReference type="PRINTS" id="PR01505">
    <property type="entry name" value="PROTHROMBIN"/>
</dbReference>
<evidence type="ECO:0000256" key="18">
    <source>
        <dbReference type="ARBA" id="ARBA00023180"/>
    </source>
</evidence>
<keyword evidence="7 23" id="KW-0645">Protease</keyword>
<keyword evidence="9" id="KW-0479">Metal-binding</keyword>
<dbReference type="InterPro" id="IPR035972">
    <property type="entry name" value="GLA-like_dom_SF"/>
</dbReference>
<dbReference type="InterPro" id="IPR009003">
    <property type="entry name" value="Peptidase_S1_PA"/>
</dbReference>
<dbReference type="Gene3D" id="3.30.160.60">
    <property type="entry name" value="Classic Zinc Finger"/>
    <property type="match status" value="6"/>
</dbReference>
<dbReference type="PROSITE" id="PS50998">
    <property type="entry name" value="GLA_2"/>
    <property type="match status" value="1"/>
</dbReference>
<evidence type="ECO:0000256" key="13">
    <source>
        <dbReference type="ARBA" id="ARBA00022825"/>
    </source>
</evidence>
<dbReference type="PRINTS" id="PR00018">
    <property type="entry name" value="KRINGLE"/>
</dbReference>
<feature type="region of interest" description="Disordered" evidence="24">
    <location>
        <begin position="535"/>
        <end position="570"/>
    </location>
</feature>
<dbReference type="FunFam" id="3.40.525.10:FF:000007">
    <property type="entry name" value="rho GTPase-activating protein 1"/>
    <property type="match status" value="1"/>
</dbReference>
<dbReference type="Pfam" id="PF09396">
    <property type="entry name" value="Thrombin_light"/>
    <property type="match status" value="1"/>
</dbReference>
<comment type="caution">
    <text evidence="22">Lacks conserved residue(s) required for the propagation of feature annotation.</text>
</comment>
<dbReference type="PROSITE" id="PS00011">
    <property type="entry name" value="GLA_1"/>
    <property type="match status" value="1"/>
</dbReference>
<feature type="domain" description="C2H2-type" evidence="26">
    <location>
        <begin position="382"/>
        <end position="409"/>
    </location>
</feature>
<dbReference type="CDD" id="cd00108">
    <property type="entry name" value="KR"/>
    <property type="match status" value="2"/>
</dbReference>
<evidence type="ECO:0000256" key="9">
    <source>
        <dbReference type="ARBA" id="ARBA00022723"/>
    </source>
</evidence>
<dbReference type="EMBL" id="JAUYZG010000002">
    <property type="protein sequence ID" value="KAK2913940.1"/>
    <property type="molecule type" value="Genomic_DNA"/>
</dbReference>
<dbReference type="PROSITE" id="PS50191">
    <property type="entry name" value="CRAL_TRIO"/>
    <property type="match status" value="1"/>
</dbReference>
<dbReference type="PROSITE" id="PS00028">
    <property type="entry name" value="ZINC_FINGER_C2H2_1"/>
    <property type="match status" value="6"/>
</dbReference>
<evidence type="ECO:0000256" key="20">
    <source>
        <dbReference type="ARBA" id="ARBA00049579"/>
    </source>
</evidence>
<evidence type="ECO:0000256" key="3">
    <source>
        <dbReference type="ARBA" id="ARBA00014840"/>
    </source>
</evidence>
<dbReference type="InterPro" id="IPR000198">
    <property type="entry name" value="RhoGAP_dom"/>
</dbReference>
<dbReference type="InterPro" id="IPR037111">
    <property type="entry name" value="Thrombin_light_chain_sf"/>
</dbReference>
<feature type="compositionally biased region" description="Basic and acidic residues" evidence="24">
    <location>
        <begin position="244"/>
        <end position="263"/>
    </location>
</feature>
<dbReference type="Gene3D" id="2.170.270.10">
    <property type="entry name" value="SET domain"/>
    <property type="match status" value="1"/>
</dbReference>
<dbReference type="SMART" id="SM00355">
    <property type="entry name" value="ZnF_C2H2"/>
    <property type="match status" value="6"/>
</dbReference>
<dbReference type="InterPro" id="IPR001254">
    <property type="entry name" value="Trypsin_dom"/>
</dbReference>
<dbReference type="Pfam" id="PF00096">
    <property type="entry name" value="zf-C2H2"/>
    <property type="match status" value="3"/>
</dbReference>
<dbReference type="PROSITE" id="PS50280">
    <property type="entry name" value="SET"/>
    <property type="match status" value="1"/>
</dbReference>
<dbReference type="GO" id="GO:0006953">
    <property type="term" value="P:acute-phase response"/>
    <property type="evidence" value="ECO:0007669"/>
    <property type="project" value="UniProtKB-KW"/>
</dbReference>
<evidence type="ECO:0000313" key="32">
    <source>
        <dbReference type="EMBL" id="KAK2913940.1"/>
    </source>
</evidence>
<evidence type="ECO:0000256" key="21">
    <source>
        <dbReference type="PROSITE-ProRule" id="PRU00042"/>
    </source>
</evidence>
<dbReference type="InterPro" id="IPR003966">
    <property type="entry name" value="Prothrombin/thrombin"/>
</dbReference>
<dbReference type="FunFam" id="3.30.160.60:FF:001136">
    <property type="entry name" value="Zinc finger protein 408"/>
    <property type="match status" value="1"/>
</dbReference>
<feature type="region of interest" description="Disordered" evidence="24">
    <location>
        <begin position="244"/>
        <end position="296"/>
    </location>
</feature>
<dbReference type="GO" id="GO:0005576">
    <property type="term" value="C:extracellular region"/>
    <property type="evidence" value="ECO:0007669"/>
    <property type="project" value="InterPro"/>
</dbReference>
<dbReference type="SUPFAM" id="SSF52087">
    <property type="entry name" value="CRAL/TRIO domain"/>
    <property type="match status" value="1"/>
</dbReference>
<dbReference type="PANTHER" id="PTHR45808">
    <property type="entry name" value="RHO GTPASE-ACTIVATING PROTEIN 68F"/>
    <property type="match status" value="1"/>
</dbReference>
<evidence type="ECO:0000259" key="29">
    <source>
        <dbReference type="PROSITE" id="PS50240"/>
    </source>
</evidence>
<dbReference type="GO" id="GO:0005509">
    <property type="term" value="F:calcium ion binding"/>
    <property type="evidence" value="ECO:0007669"/>
    <property type="project" value="InterPro"/>
</dbReference>
<dbReference type="SUPFAM" id="SSF57630">
    <property type="entry name" value="GLA-domain"/>
    <property type="match status" value="1"/>
</dbReference>
<keyword evidence="5" id="KW-0011">Acute phase</keyword>
<dbReference type="InterPro" id="IPR046341">
    <property type="entry name" value="SET_dom_sf"/>
</dbReference>
<dbReference type="PROSITE" id="PS50238">
    <property type="entry name" value="RHOGAP"/>
    <property type="match status" value="1"/>
</dbReference>
<dbReference type="EC" id="3.4.21.5" evidence="2"/>
<evidence type="ECO:0000256" key="1">
    <source>
        <dbReference type="ARBA" id="ARBA00001621"/>
    </source>
</evidence>
<dbReference type="FunFam" id="2.40.10.10:FF:000068">
    <property type="entry name" value="transmembrane protease serine 2"/>
    <property type="match status" value="1"/>
</dbReference>
<dbReference type="PRINTS" id="PR00001">
    <property type="entry name" value="GLABLOOD"/>
</dbReference>
<dbReference type="InterPro" id="IPR036865">
    <property type="entry name" value="CRAL-TRIO_dom_sf"/>
</dbReference>
<dbReference type="SMART" id="SM00069">
    <property type="entry name" value="GLA"/>
    <property type="match status" value="1"/>
</dbReference>
<dbReference type="CDD" id="cd00190">
    <property type="entry name" value="Tryp_SPc"/>
    <property type="match status" value="1"/>
</dbReference>
<evidence type="ECO:0000259" key="26">
    <source>
        <dbReference type="PROSITE" id="PS50157"/>
    </source>
</evidence>
<dbReference type="SMART" id="SM00020">
    <property type="entry name" value="Tryp_SPc"/>
    <property type="match status" value="1"/>
</dbReference>
<comment type="caution">
    <text evidence="32">The sequence shown here is derived from an EMBL/GenBank/DDBJ whole genome shotgun (WGS) entry which is preliminary data.</text>
</comment>
<dbReference type="CDD" id="cd04404">
    <property type="entry name" value="RhoGAP-p50rhoGAP"/>
    <property type="match status" value="1"/>
</dbReference>
<dbReference type="InterPro" id="IPR049592">
    <property type="entry name" value="ARHGAP1_RhoGAP"/>
</dbReference>
<dbReference type="InterPro" id="IPR018056">
    <property type="entry name" value="Kringle_CS"/>
</dbReference>
<dbReference type="GO" id="GO:0005096">
    <property type="term" value="F:GTPase activator activity"/>
    <property type="evidence" value="ECO:0007669"/>
    <property type="project" value="TreeGrafter"/>
</dbReference>
<keyword evidence="8" id="KW-0165">Cleavage on pair of basic residues</keyword>
<keyword evidence="15" id="KW-0106">Calcium</keyword>
<evidence type="ECO:0000256" key="14">
    <source>
        <dbReference type="ARBA" id="ARBA00022833"/>
    </source>
</evidence>
<dbReference type="InterPro" id="IPR038178">
    <property type="entry name" value="Kringle_sf"/>
</dbReference>
<feature type="domain" description="C2H2-type" evidence="26">
    <location>
        <begin position="520"/>
        <end position="547"/>
    </location>
</feature>
<dbReference type="PRINTS" id="PR00722">
    <property type="entry name" value="CHYMOTRYPSIN"/>
</dbReference>
<evidence type="ECO:0000256" key="5">
    <source>
        <dbReference type="ARBA" id="ARBA00022486"/>
    </source>
</evidence>
<dbReference type="GO" id="GO:2001136">
    <property type="term" value="P:negative regulation of endocytic recycling"/>
    <property type="evidence" value="ECO:0007669"/>
    <property type="project" value="TreeGrafter"/>
</dbReference>
<feature type="domain" description="C2H2-type" evidence="26">
    <location>
        <begin position="438"/>
        <end position="465"/>
    </location>
</feature>
<dbReference type="GO" id="GO:0007596">
    <property type="term" value="P:blood coagulation"/>
    <property type="evidence" value="ECO:0007669"/>
    <property type="project" value="InterPro"/>
</dbReference>
<dbReference type="Pfam" id="PF00620">
    <property type="entry name" value="RhoGAP"/>
    <property type="match status" value="1"/>
</dbReference>
<dbReference type="GO" id="GO:0005737">
    <property type="term" value="C:cytoplasm"/>
    <property type="evidence" value="ECO:0007669"/>
    <property type="project" value="TreeGrafter"/>
</dbReference>
<feature type="domain" description="Peptidase S1" evidence="29">
    <location>
        <begin position="1047"/>
        <end position="1300"/>
    </location>
</feature>
<evidence type="ECO:0000256" key="22">
    <source>
        <dbReference type="PROSITE-ProRule" id="PRU00121"/>
    </source>
</evidence>
<feature type="domain" description="Kringle" evidence="25">
    <location>
        <begin position="799"/>
        <end position="876"/>
    </location>
</feature>
<evidence type="ECO:0000256" key="11">
    <source>
        <dbReference type="ARBA" id="ARBA00022771"/>
    </source>
</evidence>
<dbReference type="GO" id="GO:0006508">
    <property type="term" value="P:proteolysis"/>
    <property type="evidence" value="ECO:0007669"/>
    <property type="project" value="UniProtKB-KW"/>
</dbReference>
<feature type="domain" description="C2H2-type" evidence="26">
    <location>
        <begin position="354"/>
        <end position="381"/>
    </location>
</feature>
<dbReference type="InterPro" id="IPR018114">
    <property type="entry name" value="TRYPSIN_HIS"/>
</dbReference>
<dbReference type="InterPro" id="IPR001314">
    <property type="entry name" value="Peptidase_S1A"/>
</dbReference>
<dbReference type="SUPFAM" id="SSF48350">
    <property type="entry name" value="GTPase activation domain, GAP"/>
    <property type="match status" value="1"/>
</dbReference>
<dbReference type="SUPFAM" id="SSF50494">
    <property type="entry name" value="Trypsin-like serine proteases"/>
    <property type="match status" value="1"/>
</dbReference>
<dbReference type="Gene3D" id="2.40.20.10">
    <property type="entry name" value="Plasminogen Kringle 4"/>
    <property type="match status" value="2"/>
</dbReference>
<evidence type="ECO:0000256" key="19">
    <source>
        <dbReference type="ARBA" id="ARBA00032835"/>
    </source>
</evidence>
<dbReference type="Pfam" id="PF13716">
    <property type="entry name" value="CRAL_TRIO_2"/>
    <property type="match status" value="1"/>
</dbReference>
<dbReference type="GO" id="GO:0032502">
    <property type="term" value="P:developmental process"/>
    <property type="evidence" value="ECO:0007669"/>
    <property type="project" value="UniProtKB-ARBA"/>
</dbReference>
<dbReference type="InterPro" id="IPR000001">
    <property type="entry name" value="Kringle"/>
</dbReference>
<dbReference type="Gene3D" id="2.40.10.10">
    <property type="entry name" value="Trypsin-like serine proteases"/>
    <property type="match status" value="2"/>
</dbReference>
<evidence type="ECO:0000259" key="31">
    <source>
        <dbReference type="PROSITE" id="PS50998"/>
    </source>
</evidence>
<dbReference type="InterPro" id="IPR036236">
    <property type="entry name" value="Znf_C2H2_sf"/>
</dbReference>
<evidence type="ECO:0000256" key="7">
    <source>
        <dbReference type="ARBA" id="ARBA00022670"/>
    </source>
</evidence>
<dbReference type="InterPro" id="IPR008936">
    <property type="entry name" value="Rho_GTPase_activation_prot"/>
</dbReference>
<keyword evidence="17" id="KW-1015">Disulfide bond</keyword>
<protein>
    <recommendedName>
        <fullName evidence="3">Prothrombin</fullName>
        <ecNumber evidence="2">3.4.21.5</ecNumber>
    </recommendedName>
    <alternativeName>
        <fullName evidence="19">Coagulation factor II</fullName>
    </alternativeName>
</protein>
<sequence>MHYTSLPPAGESSRLQSGEEVAVSGNIALMATGTGREKSSGNMRDSIHSVLRSIPRGLTLGPSLAEDGQLGLWCVGRVLEKGTLLGLEEPDKIIRKENAEGLQYTCQNVFKCEISDEINWMRFACSTQNEEESNVSVLEEDGKLGLRVCQDIQPGTELLLWEDQQTFPLEKEAVQIEACEISSTPNKEQDDSLEAVALDHLSGCADPVQSVTQRDTKPPIKDTYLLQEFRTFNSSVLEQNVVDEAHGESETEQSEERPAREDIQSVSTQSSEHLKPEKSLRASSRLAAKPRKVHSSTIRIYKRQDAKYRSELSSKKKLSDNKHNTMHTLYTNEDSSTEQNDQDFHHFNIRERKYKCEECDKSFFQLCHLKKHKFTHQNQKPYMCTECGKTYSSQESFQAHLLMHRGQRPFQCQHCDKSYGLKRDLKEHQVLHSGEKPFICDICGKAFARRPSLRVHREVHRTKEPDYQAPKALRDPHTLRAHERLHTGDRPYKCEQCGKGYTMATKLRRHLKSHLEEKPHVCQVCGAKYTMMQSLQRHLQSHKPHSDSGHALPTRGRPKRSKGEQDRTDCSSLEEGQAVAYVQASENFALVSHSEGVILDSGAYHRGTIVLEKGAEKGLERIELSEDVIEIIVSDENTKCIVVQEQPSKCIELQEQEVTPAVGFLTEWAIRFNEILQVLSGLQAQSSSRMGAKPAPLILSLLLGLQLALCHDVFIDNREASQIIRAKRANTLFEELKAGNLERECLEEICDHEEAREVFERVDKTEKFWTKYLACDGTKLPRTQATISKLRLCVKTEGDCYTDIGESYAGDVSVTKSGKSCQYWKSNFPHKIHEFNVTQLKLPENFCRNPDKSPDGPWCFTRDPTVRREFCHVPKCGETGLPPHPPPTVKPAERYLKTKCLDGSGETYTGELSVSLGGHTCLQWSAAEVQALMKGREMLPQVQLVKNHCRNPDGDMEGPWCYVKGASGNITIDYCDLKLCDDPLDKFVEESAGRERTTLEDKRKTYFSPRSFGNGEQECGVRPLFEKISKEDKNEKELLMSYTGSRIVGGEEAEVGSAPWQVMLYKRSPQELLCGASLISDEWILTAAHCILYPPWNKNFTINDIIVRLGKHSRTKYERGTEKIVAIDEIIVHPKYNWKENLNRDIALLHMKKPVTFTSEIHPVCIPTKSIAKTLMFADYKGRVTGWGNLRESWTSNPANLPTVLQQIHLPIVDQTICRNSTSVIITDNMFCAGYQPNDTKRGDACEGDSGGPFVMKSPTDKRWYQIGIVSWGEGCDRDGKYGFYTHLFRMRRWMKKRTIMSSDLLVDLHDDLGGDDSPSAALDQLKLVQDKQWLPDDPVGLSKSASDIKSLGGTSHLPWDDPFYDIARHQIVEVAGDDNFGRKVIVFNACRMPPQHQLDHHKLLMYLKQTLDKYVESDYTLIYFHHGLTSENKPSLSWLRDAYREFDRKYKKNIKALYIVHPTMFIRTILILFKPIISFKFGRKINYINYLSELEEIVKCDQLVIPTRVREYDDKIRLSLKPSVVPGPISPPRSPPLPFQQFGVSLLELRHRAADSEGIPLVMRDTIGFLQENGLKTEGIFRRSANVSLVKDVKLKYNSGEQVSFYQLDNVHLAAVILKMFLRELPEPLLTYQLYNDIVNFHNVDTESQAERIRDMLKSLPEENKASLRFLIQFLAQVSAESEVNKMTNANLAVVFGPNLLWGQDASMTLSAIGPINNFTRILLDLNQEVFIQ</sequence>
<feature type="domain" description="SET" evidence="30">
    <location>
        <begin position="56"/>
        <end position="163"/>
    </location>
</feature>
<evidence type="ECO:0000256" key="4">
    <source>
        <dbReference type="ARBA" id="ARBA00022479"/>
    </source>
</evidence>
<dbReference type="PROSITE" id="PS50157">
    <property type="entry name" value="ZINC_FINGER_C2H2_2"/>
    <property type="match status" value="6"/>
</dbReference>
<dbReference type="InterPro" id="IPR018992">
    <property type="entry name" value="Thrombin_light_chain"/>
</dbReference>
<dbReference type="FunFam" id="2.40.10.10:FF:000085">
    <property type="entry name" value="Prothrombin"/>
    <property type="match status" value="1"/>
</dbReference>
<keyword evidence="10" id="KW-0677">Repeat</keyword>
<dbReference type="Proteomes" id="UP001187343">
    <property type="component" value="Unassembled WGS sequence"/>
</dbReference>
<evidence type="ECO:0000256" key="10">
    <source>
        <dbReference type="ARBA" id="ARBA00022737"/>
    </source>
</evidence>
<keyword evidence="13 23" id="KW-0720">Serine protease</keyword>
<gene>
    <name evidence="32" type="ORF">Q8A67_002339</name>
</gene>
<dbReference type="PROSITE" id="PS50240">
    <property type="entry name" value="TRYPSIN_DOM"/>
    <property type="match status" value="1"/>
</dbReference>
<dbReference type="SUPFAM" id="SSF57667">
    <property type="entry name" value="beta-beta-alpha zinc fingers"/>
    <property type="match status" value="3"/>
</dbReference>
<evidence type="ECO:0000256" key="2">
    <source>
        <dbReference type="ARBA" id="ARBA00012174"/>
    </source>
</evidence>
<dbReference type="PANTHER" id="PTHR45808:SF6">
    <property type="entry name" value="RHO GTPASE-ACTIVATING PROTEIN 1"/>
    <property type="match status" value="1"/>
</dbReference>
<dbReference type="Gene3D" id="1.10.555.10">
    <property type="entry name" value="Rho GTPase activation protein"/>
    <property type="match status" value="1"/>
</dbReference>
<evidence type="ECO:0000256" key="16">
    <source>
        <dbReference type="ARBA" id="ARBA00023145"/>
    </source>
</evidence>
<feature type="domain" description="Kringle" evidence="25">
    <location>
        <begin position="899"/>
        <end position="980"/>
    </location>
</feature>
<dbReference type="Pfam" id="PF00089">
    <property type="entry name" value="Trypsin"/>
    <property type="match status" value="1"/>
</dbReference>
<keyword evidence="6 22" id="KW-0420">Kringle</keyword>
<evidence type="ECO:0000259" key="30">
    <source>
        <dbReference type="PROSITE" id="PS50280"/>
    </source>
</evidence>
<evidence type="ECO:0000256" key="17">
    <source>
        <dbReference type="ARBA" id="ARBA00023157"/>
    </source>
</evidence>
<evidence type="ECO:0000256" key="24">
    <source>
        <dbReference type="SAM" id="MobiDB-lite"/>
    </source>
</evidence>
<keyword evidence="33" id="KW-1185">Reference proteome</keyword>
<dbReference type="SMART" id="SM00516">
    <property type="entry name" value="SEC14"/>
    <property type="match status" value="1"/>
</dbReference>
<dbReference type="PROSITE" id="PS50070">
    <property type="entry name" value="KRINGLE_2"/>
    <property type="match status" value="2"/>
</dbReference>
<dbReference type="SUPFAM" id="SSF57440">
    <property type="entry name" value="Kringle-like"/>
    <property type="match status" value="2"/>
</dbReference>
<feature type="domain" description="Gla" evidence="31">
    <location>
        <begin position="728"/>
        <end position="774"/>
    </location>
</feature>
<dbReference type="SMART" id="SM00130">
    <property type="entry name" value="KR"/>
    <property type="match status" value="2"/>
</dbReference>
<dbReference type="GO" id="GO:0004252">
    <property type="term" value="F:serine-type endopeptidase activity"/>
    <property type="evidence" value="ECO:0007669"/>
    <property type="project" value="UniProtKB-EC"/>
</dbReference>
<dbReference type="InterPro" id="IPR000294">
    <property type="entry name" value="GLA_domain"/>
</dbReference>
<evidence type="ECO:0000256" key="15">
    <source>
        <dbReference type="ARBA" id="ARBA00022837"/>
    </source>
</evidence>
<evidence type="ECO:0000256" key="8">
    <source>
        <dbReference type="ARBA" id="ARBA00022685"/>
    </source>
</evidence>
<dbReference type="Pfam" id="PF21549">
    <property type="entry name" value="PRDM2_PR"/>
    <property type="match status" value="1"/>
</dbReference>
<organism evidence="32 33">
    <name type="scientific">Cirrhinus molitorella</name>
    <name type="common">mud carp</name>
    <dbReference type="NCBI Taxonomy" id="172907"/>
    <lineage>
        <taxon>Eukaryota</taxon>
        <taxon>Metazoa</taxon>
        <taxon>Chordata</taxon>
        <taxon>Craniata</taxon>
        <taxon>Vertebrata</taxon>
        <taxon>Euteleostomi</taxon>
        <taxon>Actinopterygii</taxon>
        <taxon>Neopterygii</taxon>
        <taxon>Teleostei</taxon>
        <taxon>Ostariophysi</taxon>
        <taxon>Cypriniformes</taxon>
        <taxon>Cyprinidae</taxon>
        <taxon>Labeoninae</taxon>
        <taxon>Labeonini</taxon>
        <taxon>Cirrhinus</taxon>
    </lineage>
</organism>
<comment type="catalytic activity">
    <reaction evidence="1">
        <text>Selective cleavage of Arg-|-Gly bonds in fibrinogen to form fibrin and release fibrinopeptides A and B.</text>
        <dbReference type="EC" id="3.4.21.5"/>
    </reaction>
</comment>
<dbReference type="Gene3D" id="4.10.140.10">
    <property type="entry name" value="Thrombin light chain domain"/>
    <property type="match status" value="1"/>
</dbReference>
<feature type="domain" description="CRAL-TRIO" evidence="27">
    <location>
        <begin position="1363"/>
        <end position="1518"/>
    </location>
</feature>
<feature type="domain" description="C2H2-type" evidence="26">
    <location>
        <begin position="492"/>
        <end position="519"/>
    </location>
</feature>
<evidence type="ECO:0000313" key="33">
    <source>
        <dbReference type="Proteomes" id="UP001187343"/>
    </source>
</evidence>
<evidence type="ECO:0000259" key="25">
    <source>
        <dbReference type="PROSITE" id="PS50070"/>
    </source>
</evidence>
<feature type="domain" description="Rho-GAP" evidence="28">
    <location>
        <begin position="1545"/>
        <end position="1732"/>
    </location>
</feature>
<keyword evidence="18" id="KW-0325">Glycoprotein</keyword>
<dbReference type="FunFam" id="3.30.160.60:FF:001101">
    <property type="entry name" value="Zinc finger protein 408"/>
    <property type="match status" value="1"/>
</dbReference>
<evidence type="ECO:0000256" key="12">
    <source>
        <dbReference type="ARBA" id="ARBA00022801"/>
    </source>
</evidence>
<evidence type="ECO:0000259" key="28">
    <source>
        <dbReference type="PROSITE" id="PS50238"/>
    </source>
</evidence>
<dbReference type="Pfam" id="PF00594">
    <property type="entry name" value="Gla"/>
    <property type="match status" value="1"/>
</dbReference>
<dbReference type="InterPro" id="IPR001214">
    <property type="entry name" value="SET_dom"/>
</dbReference>
<keyword evidence="4" id="KW-0301">Gamma-carboxyglutamic acid</keyword>
<dbReference type="Pfam" id="PF13912">
    <property type="entry name" value="zf-C2H2_6"/>
    <property type="match status" value="1"/>
</dbReference>
<dbReference type="GO" id="GO:0007264">
    <property type="term" value="P:small GTPase-mediated signal transduction"/>
    <property type="evidence" value="ECO:0007669"/>
    <property type="project" value="TreeGrafter"/>
</dbReference>
<dbReference type="FunFam" id="3.30.160.60:FF:001723">
    <property type="entry name" value="Zinc finger protein 408"/>
    <property type="match status" value="1"/>
</dbReference>
<dbReference type="Pfam" id="PF00051">
    <property type="entry name" value="Kringle"/>
    <property type="match status" value="2"/>
</dbReference>
<keyword evidence="11 21" id="KW-0863">Zinc-finger</keyword>
<dbReference type="Gene3D" id="3.40.525.10">
    <property type="entry name" value="CRAL-TRIO lipid binding domain"/>
    <property type="match status" value="1"/>
</dbReference>
<dbReference type="InterPro" id="IPR013806">
    <property type="entry name" value="Kringle-like"/>
</dbReference>
<reference evidence="32" key="1">
    <citation type="submission" date="2023-08" db="EMBL/GenBank/DDBJ databases">
        <title>Chromosome-level Genome Assembly of mud carp (Cirrhinus molitorella).</title>
        <authorList>
            <person name="Liu H."/>
        </authorList>
    </citation>
    <scope>NUCLEOTIDE SEQUENCE</scope>
    <source>
        <strain evidence="32">Prfri</strain>
        <tissue evidence="32">Muscle</tissue>
    </source>
</reference>
<dbReference type="InterPro" id="IPR001251">
    <property type="entry name" value="CRAL-TRIO_dom"/>
</dbReference>
<dbReference type="CDD" id="cd00170">
    <property type="entry name" value="SEC14"/>
    <property type="match status" value="1"/>
</dbReference>
<dbReference type="PROSITE" id="PS00134">
    <property type="entry name" value="TRYPSIN_HIS"/>
    <property type="match status" value="1"/>
</dbReference>
<evidence type="ECO:0000256" key="23">
    <source>
        <dbReference type="RuleBase" id="RU363034"/>
    </source>
</evidence>
<keyword evidence="16" id="KW-0865">Zymogen</keyword>
<evidence type="ECO:0000259" key="27">
    <source>
        <dbReference type="PROSITE" id="PS50191"/>
    </source>
</evidence>
<keyword evidence="12 23" id="KW-0378">Hydrolase</keyword>
<dbReference type="InterPro" id="IPR013087">
    <property type="entry name" value="Znf_C2H2_type"/>
</dbReference>
<dbReference type="PROSITE" id="PS00021">
    <property type="entry name" value="KRINGLE_1"/>
    <property type="match status" value="1"/>
</dbReference>
<name>A0AA88QHJ9_9TELE</name>
<keyword evidence="14" id="KW-0862">Zinc</keyword>
<dbReference type="InterPro" id="IPR043504">
    <property type="entry name" value="Peptidase_S1_PA_chymotrypsin"/>
</dbReference>
<evidence type="ECO:0000256" key="6">
    <source>
        <dbReference type="ARBA" id="ARBA00022572"/>
    </source>
</evidence>
<dbReference type="FunFam" id="3.30.160.60:FF:000202">
    <property type="entry name" value="Zinc finger protein 574"/>
    <property type="match status" value="1"/>
</dbReference>
<dbReference type="FunFam" id="2.40.20.10:FF:000038">
    <property type="entry name" value="Coagulation factor II (thrombin)"/>
    <property type="match status" value="1"/>
</dbReference>